<reference evidence="1" key="2">
    <citation type="journal article" date="2015" name="Fish Shellfish Immunol.">
        <title>Early steps in the European eel (Anguilla anguilla)-Vibrio vulnificus interaction in the gills: Role of the RtxA13 toxin.</title>
        <authorList>
            <person name="Callol A."/>
            <person name="Pajuelo D."/>
            <person name="Ebbesson L."/>
            <person name="Teles M."/>
            <person name="MacKenzie S."/>
            <person name="Amaro C."/>
        </authorList>
    </citation>
    <scope>NUCLEOTIDE SEQUENCE</scope>
</reference>
<sequence>MSILLNQFLFYCFSFPTIWNSCIDRRVWALKPRGLIASKKYTS</sequence>
<organism evidence="1">
    <name type="scientific">Anguilla anguilla</name>
    <name type="common">European freshwater eel</name>
    <name type="synonym">Muraena anguilla</name>
    <dbReference type="NCBI Taxonomy" id="7936"/>
    <lineage>
        <taxon>Eukaryota</taxon>
        <taxon>Metazoa</taxon>
        <taxon>Chordata</taxon>
        <taxon>Craniata</taxon>
        <taxon>Vertebrata</taxon>
        <taxon>Euteleostomi</taxon>
        <taxon>Actinopterygii</taxon>
        <taxon>Neopterygii</taxon>
        <taxon>Teleostei</taxon>
        <taxon>Anguilliformes</taxon>
        <taxon>Anguillidae</taxon>
        <taxon>Anguilla</taxon>
    </lineage>
</organism>
<evidence type="ECO:0000313" key="1">
    <source>
        <dbReference type="EMBL" id="JAH65703.1"/>
    </source>
</evidence>
<name>A0A0E9UL56_ANGAN</name>
<dbReference type="AlphaFoldDB" id="A0A0E9UL56"/>
<proteinExistence type="predicted"/>
<reference evidence="1" key="1">
    <citation type="submission" date="2014-11" db="EMBL/GenBank/DDBJ databases">
        <authorList>
            <person name="Amaro Gonzalez C."/>
        </authorList>
    </citation>
    <scope>NUCLEOTIDE SEQUENCE</scope>
</reference>
<protein>
    <submittedName>
        <fullName evidence="1">Uncharacterized protein</fullName>
    </submittedName>
</protein>
<dbReference type="EMBL" id="GBXM01042874">
    <property type="protein sequence ID" value="JAH65703.1"/>
    <property type="molecule type" value="Transcribed_RNA"/>
</dbReference>
<accession>A0A0E9UL56</accession>